<evidence type="ECO:0000313" key="3">
    <source>
        <dbReference type="Proteomes" id="UP000594118"/>
    </source>
</evidence>
<gene>
    <name evidence="2" type="ORF">F3W81_08535</name>
</gene>
<evidence type="ECO:0000256" key="1">
    <source>
        <dbReference type="SAM" id="MobiDB-lite"/>
    </source>
</evidence>
<dbReference type="InterPro" id="IPR027417">
    <property type="entry name" value="P-loop_NTPase"/>
</dbReference>
<evidence type="ECO:0000313" key="2">
    <source>
        <dbReference type="EMBL" id="QOL80854.1"/>
    </source>
</evidence>
<reference evidence="2 3" key="1">
    <citation type="submission" date="2019-10" db="EMBL/GenBank/DDBJ databases">
        <title>Pseudopuniceibacterium sp. HQ09 islated from Antarctica.</title>
        <authorList>
            <person name="Liao L."/>
            <person name="Su S."/>
            <person name="Chen B."/>
            <person name="Yu Y."/>
        </authorList>
    </citation>
    <scope>NUCLEOTIDE SEQUENCE [LARGE SCALE GENOMIC DNA]</scope>
    <source>
        <strain evidence="2 3">HQ09</strain>
    </source>
</reference>
<proteinExistence type="predicted"/>
<organism evidence="2 3">
    <name type="scientific">Pseudooceanicola spongiae</name>
    <dbReference type="NCBI Taxonomy" id="2613965"/>
    <lineage>
        <taxon>Bacteria</taxon>
        <taxon>Pseudomonadati</taxon>
        <taxon>Pseudomonadota</taxon>
        <taxon>Alphaproteobacteria</taxon>
        <taxon>Rhodobacterales</taxon>
        <taxon>Paracoccaceae</taxon>
        <taxon>Pseudooceanicola</taxon>
    </lineage>
</organism>
<dbReference type="Proteomes" id="UP000594118">
    <property type="component" value="Chromosome"/>
</dbReference>
<dbReference type="Gene3D" id="3.40.50.300">
    <property type="entry name" value="P-loop containing nucleotide triphosphate hydrolases"/>
    <property type="match status" value="1"/>
</dbReference>
<name>A0A7L9WLZ1_9RHOB</name>
<feature type="region of interest" description="Disordered" evidence="1">
    <location>
        <begin position="86"/>
        <end position="108"/>
    </location>
</feature>
<sequence>MLTPLRDGQPIARIMTEHEADEIAAALQEEMPWMAQAKDVFSHGLRASACEGLPGLRFNPLALVGSPGIGKSFWARRLAHPLDVPTTRSDAAGEPAGGSLVGTQRGWGSARPGKLIQTALRERHAGPVVIIGELEKTGNGPRRHVRRYPANRFCRADAALAEFKPHAGPC</sequence>
<dbReference type="KEGG" id="pshq:F3W81_08535"/>
<keyword evidence="3" id="KW-1185">Reference proteome</keyword>
<evidence type="ECO:0008006" key="4">
    <source>
        <dbReference type="Google" id="ProtNLM"/>
    </source>
</evidence>
<dbReference type="SUPFAM" id="SSF52540">
    <property type="entry name" value="P-loop containing nucleoside triphosphate hydrolases"/>
    <property type="match status" value="1"/>
</dbReference>
<dbReference type="EMBL" id="CP045201">
    <property type="protein sequence ID" value="QOL80854.1"/>
    <property type="molecule type" value="Genomic_DNA"/>
</dbReference>
<protein>
    <recommendedName>
        <fullName evidence="4">ATPase AAA-type core domain-containing protein</fullName>
    </recommendedName>
</protein>
<dbReference type="AlphaFoldDB" id="A0A7L9WLZ1"/>
<dbReference type="RefSeq" id="WP_193083172.1">
    <property type="nucleotide sequence ID" value="NZ_CP045201.1"/>
</dbReference>
<accession>A0A7L9WLZ1</accession>